<dbReference type="Pfam" id="PF07970">
    <property type="entry name" value="COPIIcoated_ERV"/>
    <property type="match status" value="1"/>
</dbReference>
<keyword evidence="5 6" id="KW-0472">Membrane</keyword>
<dbReference type="GO" id="GO:0016020">
    <property type="term" value="C:membrane"/>
    <property type="evidence" value="ECO:0007669"/>
    <property type="project" value="UniProtKB-SubCell"/>
</dbReference>
<accession>A0AAW1T274</accession>
<dbReference type="GO" id="GO:0030134">
    <property type="term" value="C:COPII-coated ER to Golgi transport vesicle"/>
    <property type="evidence" value="ECO:0007669"/>
    <property type="project" value="TreeGrafter"/>
</dbReference>
<keyword evidence="4 6" id="KW-1133">Transmembrane helix</keyword>
<name>A0AAW1T274_9CHLO</name>
<feature type="domain" description="Thioredoxin" evidence="7">
    <location>
        <begin position="126"/>
        <end position="263"/>
    </location>
</feature>
<dbReference type="InterPro" id="IPR039542">
    <property type="entry name" value="Erv_N"/>
</dbReference>
<dbReference type="CDD" id="cd02961">
    <property type="entry name" value="PDI_a_family"/>
    <property type="match status" value="1"/>
</dbReference>
<feature type="transmembrane region" description="Helical" evidence="6">
    <location>
        <begin position="430"/>
        <end position="455"/>
    </location>
</feature>
<evidence type="ECO:0000256" key="6">
    <source>
        <dbReference type="SAM" id="Phobius"/>
    </source>
</evidence>
<gene>
    <name evidence="8" type="ORF">WJX84_000886</name>
</gene>
<dbReference type="FunFam" id="3.40.30.10:FF:000174">
    <property type="entry name" value="Protein disulfide-isomerase 5-4"/>
    <property type="match status" value="1"/>
</dbReference>
<dbReference type="PANTHER" id="PTHR10984">
    <property type="entry name" value="ENDOPLASMIC RETICULUM-GOLGI INTERMEDIATE COMPARTMENT PROTEIN"/>
    <property type="match status" value="1"/>
</dbReference>
<dbReference type="PROSITE" id="PS00194">
    <property type="entry name" value="THIOREDOXIN_1"/>
    <property type="match status" value="1"/>
</dbReference>
<evidence type="ECO:0000256" key="1">
    <source>
        <dbReference type="ARBA" id="ARBA00004167"/>
    </source>
</evidence>
<evidence type="ECO:0000313" key="9">
    <source>
        <dbReference type="Proteomes" id="UP001485043"/>
    </source>
</evidence>
<dbReference type="Gene3D" id="3.40.30.10">
    <property type="entry name" value="Glutaredoxin"/>
    <property type="match status" value="1"/>
</dbReference>
<keyword evidence="9" id="KW-1185">Reference proteome</keyword>
<evidence type="ECO:0000313" key="8">
    <source>
        <dbReference type="EMBL" id="KAK9862839.1"/>
    </source>
</evidence>
<dbReference type="PROSITE" id="PS51352">
    <property type="entry name" value="THIOREDOXIN_2"/>
    <property type="match status" value="1"/>
</dbReference>
<dbReference type="Pfam" id="PF13850">
    <property type="entry name" value="ERGIC_N"/>
    <property type="match status" value="1"/>
</dbReference>
<comment type="subcellular location">
    <subcellularLocation>
        <location evidence="1">Membrane</location>
        <topology evidence="1">Single-pass membrane protein</topology>
    </subcellularLocation>
</comment>
<dbReference type="PANTHER" id="PTHR10984:SF37">
    <property type="entry name" value="PROTEIN DISULFIDE-ISOMERASE 5-3"/>
    <property type="match status" value="1"/>
</dbReference>
<dbReference type="GO" id="GO:0005783">
    <property type="term" value="C:endoplasmic reticulum"/>
    <property type="evidence" value="ECO:0007669"/>
    <property type="project" value="TreeGrafter"/>
</dbReference>
<dbReference type="AlphaFoldDB" id="A0AAW1T274"/>
<dbReference type="InterPro" id="IPR017937">
    <property type="entry name" value="Thioredoxin_CS"/>
</dbReference>
<dbReference type="SUPFAM" id="SSF52833">
    <property type="entry name" value="Thioredoxin-like"/>
    <property type="match status" value="1"/>
</dbReference>
<organism evidence="8 9">
    <name type="scientific">Apatococcus fuscideae</name>
    <dbReference type="NCBI Taxonomy" id="2026836"/>
    <lineage>
        <taxon>Eukaryota</taxon>
        <taxon>Viridiplantae</taxon>
        <taxon>Chlorophyta</taxon>
        <taxon>core chlorophytes</taxon>
        <taxon>Trebouxiophyceae</taxon>
        <taxon>Chlorellales</taxon>
        <taxon>Chlorellaceae</taxon>
        <taxon>Apatococcus</taxon>
    </lineage>
</organism>
<keyword evidence="3" id="KW-0732">Signal</keyword>
<evidence type="ECO:0000259" key="7">
    <source>
        <dbReference type="PROSITE" id="PS51352"/>
    </source>
</evidence>
<evidence type="ECO:0000256" key="5">
    <source>
        <dbReference type="ARBA" id="ARBA00023136"/>
    </source>
</evidence>
<evidence type="ECO:0000256" key="2">
    <source>
        <dbReference type="ARBA" id="ARBA00022692"/>
    </source>
</evidence>
<sequence>MPRLSRIRSADFYRKLPSDLTEASLAGAVISICVSAAILLLFGLELNSYLTTEPRSSMVVDRSGSGELLRINFNVSFSALSCEFATLDVSDALGTKKINLTKTVRKLPITEGGERAGHYIHDDRQLEIKYDHPADQENNTENWSEPLTHDNFKAATEKYSIVVANFYAPWCPWCQRLEPTWEAVTDQVHAKYPEADGRIRFAKINCVAEQNLCRENQIMGFPSIRIFRKGRDEITVHGMRDHESYRGDRTTPALLDFADSLVPSAGQPHYYVRGVTRFAKTPGCALSGFVLVKKVPGTLHFLAKSPGHSFDHDIINMTHTVNYLYFGNKPSPRRRKELEHLHPMGLTDDWADKMSGQEFLARNAKSTFEHYLQVVLTTIMPLKRPKDNKFDAYEYTSQSHTFSGEGIPAAKFSYTMSPIQIIVTEQKKAFYHFVTTTCAIIGGVFTVAGILDGLLYKGVHLAKKVELGKQG</sequence>
<evidence type="ECO:0000256" key="4">
    <source>
        <dbReference type="ARBA" id="ARBA00022989"/>
    </source>
</evidence>
<feature type="transmembrane region" description="Helical" evidence="6">
    <location>
        <begin position="20"/>
        <end position="44"/>
    </location>
</feature>
<evidence type="ECO:0000256" key="3">
    <source>
        <dbReference type="ARBA" id="ARBA00022729"/>
    </source>
</evidence>
<dbReference type="InterPro" id="IPR012936">
    <property type="entry name" value="Erv_C"/>
</dbReference>
<reference evidence="8 9" key="1">
    <citation type="journal article" date="2024" name="Nat. Commun.">
        <title>Phylogenomics reveals the evolutionary origins of lichenization in chlorophyte algae.</title>
        <authorList>
            <person name="Puginier C."/>
            <person name="Libourel C."/>
            <person name="Otte J."/>
            <person name="Skaloud P."/>
            <person name="Haon M."/>
            <person name="Grisel S."/>
            <person name="Petersen M."/>
            <person name="Berrin J.G."/>
            <person name="Delaux P.M."/>
            <person name="Dal Grande F."/>
            <person name="Keller J."/>
        </authorList>
    </citation>
    <scope>NUCLEOTIDE SEQUENCE [LARGE SCALE GENOMIC DNA]</scope>
    <source>
        <strain evidence="8 9">SAG 2523</strain>
    </source>
</reference>
<comment type="caution">
    <text evidence="8">The sequence shown here is derived from an EMBL/GenBank/DDBJ whole genome shotgun (WGS) entry which is preliminary data.</text>
</comment>
<proteinExistence type="predicted"/>
<protein>
    <recommendedName>
        <fullName evidence="7">Thioredoxin domain-containing protein</fullName>
    </recommendedName>
</protein>
<dbReference type="InterPro" id="IPR036249">
    <property type="entry name" value="Thioredoxin-like_sf"/>
</dbReference>
<dbReference type="InterPro" id="IPR013766">
    <property type="entry name" value="Thioredoxin_domain"/>
</dbReference>
<dbReference type="Proteomes" id="UP001485043">
    <property type="component" value="Unassembled WGS sequence"/>
</dbReference>
<keyword evidence="2 6" id="KW-0812">Transmembrane</keyword>
<dbReference type="Pfam" id="PF00085">
    <property type="entry name" value="Thioredoxin"/>
    <property type="match status" value="1"/>
</dbReference>
<dbReference type="EMBL" id="JALJOV010000548">
    <property type="protein sequence ID" value="KAK9862839.1"/>
    <property type="molecule type" value="Genomic_DNA"/>
</dbReference>
<dbReference type="InterPro" id="IPR045888">
    <property type="entry name" value="Erv"/>
</dbReference>